<keyword evidence="3" id="KW-1185">Reference proteome</keyword>
<organism evidence="2 3">
    <name type="scientific">Suillus luteus UH-Slu-Lm8-n1</name>
    <dbReference type="NCBI Taxonomy" id="930992"/>
    <lineage>
        <taxon>Eukaryota</taxon>
        <taxon>Fungi</taxon>
        <taxon>Dikarya</taxon>
        <taxon>Basidiomycota</taxon>
        <taxon>Agaricomycotina</taxon>
        <taxon>Agaricomycetes</taxon>
        <taxon>Agaricomycetidae</taxon>
        <taxon>Boletales</taxon>
        <taxon>Suillineae</taxon>
        <taxon>Suillaceae</taxon>
        <taxon>Suillus</taxon>
    </lineage>
</organism>
<evidence type="ECO:0000313" key="2">
    <source>
        <dbReference type="EMBL" id="KIK48517.1"/>
    </source>
</evidence>
<evidence type="ECO:0000256" key="1">
    <source>
        <dbReference type="SAM" id="SignalP"/>
    </source>
</evidence>
<proteinExistence type="predicted"/>
<dbReference type="OrthoDB" id="10407387at2759"/>
<evidence type="ECO:0000313" key="3">
    <source>
        <dbReference type="Proteomes" id="UP000054485"/>
    </source>
</evidence>
<accession>A0A0D0BSA5</accession>
<protein>
    <submittedName>
        <fullName evidence="2">Uncharacterized protein</fullName>
    </submittedName>
</protein>
<feature type="signal peptide" evidence="1">
    <location>
        <begin position="1"/>
        <end position="21"/>
    </location>
</feature>
<dbReference type="InParanoid" id="A0A0D0BSA5"/>
<sequence length="57" mass="6061">MRLSSAIVHAVVAALASSIYATPIDTVAQHCYVLCAHDRECNTCGPHGRAFLSAMVM</sequence>
<dbReference type="Proteomes" id="UP000054485">
    <property type="component" value="Unassembled WGS sequence"/>
</dbReference>
<reference evidence="3" key="2">
    <citation type="submission" date="2015-01" db="EMBL/GenBank/DDBJ databases">
        <title>Evolutionary Origins and Diversification of the Mycorrhizal Mutualists.</title>
        <authorList>
            <consortium name="DOE Joint Genome Institute"/>
            <consortium name="Mycorrhizal Genomics Consortium"/>
            <person name="Kohler A."/>
            <person name="Kuo A."/>
            <person name="Nagy L.G."/>
            <person name="Floudas D."/>
            <person name="Copeland A."/>
            <person name="Barry K.W."/>
            <person name="Cichocki N."/>
            <person name="Veneault-Fourrey C."/>
            <person name="LaButti K."/>
            <person name="Lindquist E.A."/>
            <person name="Lipzen A."/>
            <person name="Lundell T."/>
            <person name="Morin E."/>
            <person name="Murat C."/>
            <person name="Riley R."/>
            <person name="Ohm R."/>
            <person name="Sun H."/>
            <person name="Tunlid A."/>
            <person name="Henrissat B."/>
            <person name="Grigoriev I.V."/>
            <person name="Hibbett D.S."/>
            <person name="Martin F."/>
        </authorList>
    </citation>
    <scope>NUCLEOTIDE SEQUENCE [LARGE SCALE GENOMIC DNA]</scope>
    <source>
        <strain evidence="3">UH-Slu-Lm8-n1</strain>
    </source>
</reference>
<name>A0A0D0BSA5_9AGAM</name>
<dbReference type="HOGENOM" id="CLU_202060_0_0_1"/>
<dbReference type="EMBL" id="KN835137">
    <property type="protein sequence ID" value="KIK48517.1"/>
    <property type="molecule type" value="Genomic_DNA"/>
</dbReference>
<dbReference type="AlphaFoldDB" id="A0A0D0BSA5"/>
<feature type="chain" id="PRO_5002208273" evidence="1">
    <location>
        <begin position="22"/>
        <end position="57"/>
    </location>
</feature>
<reference evidence="2 3" key="1">
    <citation type="submission" date="2014-04" db="EMBL/GenBank/DDBJ databases">
        <authorList>
            <consortium name="DOE Joint Genome Institute"/>
            <person name="Kuo A."/>
            <person name="Ruytinx J."/>
            <person name="Rineau F."/>
            <person name="Colpaert J."/>
            <person name="Kohler A."/>
            <person name="Nagy L.G."/>
            <person name="Floudas D."/>
            <person name="Copeland A."/>
            <person name="Barry K.W."/>
            <person name="Cichocki N."/>
            <person name="Veneault-Fourrey C."/>
            <person name="LaButti K."/>
            <person name="Lindquist E.A."/>
            <person name="Lipzen A."/>
            <person name="Lundell T."/>
            <person name="Morin E."/>
            <person name="Murat C."/>
            <person name="Sun H."/>
            <person name="Tunlid A."/>
            <person name="Henrissat B."/>
            <person name="Grigoriev I.V."/>
            <person name="Hibbett D.S."/>
            <person name="Martin F."/>
            <person name="Nordberg H.P."/>
            <person name="Cantor M.N."/>
            <person name="Hua S.X."/>
        </authorList>
    </citation>
    <scope>NUCLEOTIDE SEQUENCE [LARGE SCALE GENOMIC DNA]</scope>
    <source>
        <strain evidence="2 3">UH-Slu-Lm8-n1</strain>
    </source>
</reference>
<gene>
    <name evidence="2" type="ORF">CY34DRAFT_798001</name>
</gene>
<keyword evidence="1" id="KW-0732">Signal</keyword>